<reference evidence="11 12" key="1">
    <citation type="submission" date="2017-10" db="EMBL/GenBank/DDBJ databases">
        <title>The draft genome sequence of Williamsia sp. BULT 1.1 isolated from the semi-arid grassland soils from South Africa.</title>
        <authorList>
            <person name="Kabwe M.H."/>
            <person name="Govender N."/>
            <person name="Mutseka Lunga P."/>
            <person name="Vikram S."/>
            <person name="Makhalanyane T.P."/>
        </authorList>
    </citation>
    <scope>NUCLEOTIDE SEQUENCE [LARGE SCALE GENOMIC DNA]</scope>
    <source>
        <strain evidence="11 12">BULT 1.1</strain>
    </source>
</reference>
<dbReference type="EMBL" id="PEBD01000010">
    <property type="protein sequence ID" value="PHV66395.1"/>
    <property type="molecule type" value="Genomic_DNA"/>
</dbReference>
<dbReference type="PANTHER" id="PTHR46986">
    <property type="entry name" value="ENDORIBONUCLEASE YBEY, CHLOROPLASTIC"/>
    <property type="match status" value="1"/>
</dbReference>
<evidence type="ECO:0000313" key="12">
    <source>
        <dbReference type="Proteomes" id="UP000225108"/>
    </source>
</evidence>
<dbReference type="GO" id="GO:0008270">
    <property type="term" value="F:zinc ion binding"/>
    <property type="evidence" value="ECO:0007669"/>
    <property type="project" value="UniProtKB-UniRule"/>
</dbReference>
<comment type="caution">
    <text evidence="11">The sequence shown here is derived from an EMBL/GenBank/DDBJ whole genome shotgun (WGS) entry which is preliminary data.</text>
</comment>
<evidence type="ECO:0000256" key="6">
    <source>
        <dbReference type="ARBA" id="ARBA00022759"/>
    </source>
</evidence>
<feature type="region of interest" description="Disordered" evidence="10">
    <location>
        <begin position="165"/>
        <end position="184"/>
    </location>
</feature>
<comment type="subcellular location">
    <subcellularLocation>
        <location evidence="9">Cytoplasm</location>
    </subcellularLocation>
</comment>
<feature type="compositionally biased region" description="Acidic residues" evidence="10">
    <location>
        <begin position="174"/>
        <end position="184"/>
    </location>
</feature>
<evidence type="ECO:0000256" key="5">
    <source>
        <dbReference type="ARBA" id="ARBA00022723"/>
    </source>
</evidence>
<evidence type="ECO:0000256" key="10">
    <source>
        <dbReference type="SAM" id="MobiDB-lite"/>
    </source>
</evidence>
<keyword evidence="3 9" id="KW-0698">rRNA processing</keyword>
<evidence type="ECO:0000256" key="8">
    <source>
        <dbReference type="ARBA" id="ARBA00022833"/>
    </source>
</evidence>
<comment type="cofactor">
    <cofactor evidence="9">
        <name>Zn(2+)</name>
        <dbReference type="ChEBI" id="CHEBI:29105"/>
    </cofactor>
    <text evidence="9">Binds 1 zinc ion.</text>
</comment>
<dbReference type="InterPro" id="IPR002036">
    <property type="entry name" value="YbeY"/>
</dbReference>
<evidence type="ECO:0000256" key="3">
    <source>
        <dbReference type="ARBA" id="ARBA00022552"/>
    </source>
</evidence>
<keyword evidence="7 9" id="KW-0378">Hydrolase</keyword>
<feature type="binding site" evidence="9">
    <location>
        <position position="122"/>
    </location>
    <ligand>
        <name>Zn(2+)</name>
        <dbReference type="ChEBI" id="CHEBI:29105"/>
        <note>catalytic</note>
    </ligand>
</feature>
<comment type="similarity">
    <text evidence="1 9">Belongs to the endoribonuclease YbeY family.</text>
</comment>
<dbReference type="PROSITE" id="PS01306">
    <property type="entry name" value="UPF0054"/>
    <property type="match status" value="1"/>
</dbReference>
<keyword evidence="2 9" id="KW-0690">Ribosome biogenesis</keyword>
<evidence type="ECO:0000256" key="2">
    <source>
        <dbReference type="ARBA" id="ARBA00022517"/>
    </source>
</evidence>
<dbReference type="EC" id="3.1.-.-" evidence="9"/>
<dbReference type="HAMAP" id="MF_00009">
    <property type="entry name" value="Endoribonucl_YbeY"/>
    <property type="match status" value="1"/>
</dbReference>
<dbReference type="GO" id="GO:0004222">
    <property type="term" value="F:metalloendopeptidase activity"/>
    <property type="evidence" value="ECO:0007669"/>
    <property type="project" value="InterPro"/>
</dbReference>
<dbReference type="SUPFAM" id="SSF55486">
    <property type="entry name" value="Metalloproteases ('zincins'), catalytic domain"/>
    <property type="match status" value="1"/>
</dbReference>
<gene>
    <name evidence="9" type="primary">ybeY</name>
    <name evidence="11" type="ORF">CSW57_19895</name>
</gene>
<keyword evidence="9" id="KW-0963">Cytoplasm</keyword>
<evidence type="ECO:0000256" key="4">
    <source>
        <dbReference type="ARBA" id="ARBA00022722"/>
    </source>
</evidence>
<dbReference type="InterPro" id="IPR023091">
    <property type="entry name" value="MetalPrtase_cat_dom_sf_prd"/>
</dbReference>
<feature type="binding site" evidence="9">
    <location>
        <position position="118"/>
    </location>
    <ligand>
        <name>Zn(2+)</name>
        <dbReference type="ChEBI" id="CHEBI:29105"/>
        <note>catalytic</note>
    </ligand>
</feature>
<proteinExistence type="inferred from homology"/>
<comment type="function">
    <text evidence="9">Single strand-specific metallo-endoribonuclease involved in late-stage 70S ribosome quality control and in maturation of the 3' terminus of the 16S rRNA.</text>
</comment>
<dbReference type="Gene3D" id="3.40.390.30">
    <property type="entry name" value="Metalloproteases ('zincins'), catalytic domain"/>
    <property type="match status" value="1"/>
</dbReference>
<dbReference type="PANTHER" id="PTHR46986:SF1">
    <property type="entry name" value="ENDORIBONUCLEASE YBEY, CHLOROPLASTIC"/>
    <property type="match status" value="1"/>
</dbReference>
<dbReference type="Proteomes" id="UP000225108">
    <property type="component" value="Unassembled WGS sequence"/>
</dbReference>
<keyword evidence="8 9" id="KW-0862">Zinc</keyword>
<keyword evidence="4 9" id="KW-0540">Nuclease</keyword>
<dbReference type="NCBIfam" id="TIGR00043">
    <property type="entry name" value="rRNA maturation RNase YbeY"/>
    <property type="match status" value="1"/>
</dbReference>
<protein>
    <recommendedName>
        <fullName evidence="9">Endoribonuclease YbeY</fullName>
        <ecNumber evidence="9">3.1.-.-</ecNumber>
    </recommendedName>
</protein>
<evidence type="ECO:0000256" key="1">
    <source>
        <dbReference type="ARBA" id="ARBA00010875"/>
    </source>
</evidence>
<evidence type="ECO:0000313" key="11">
    <source>
        <dbReference type="EMBL" id="PHV66395.1"/>
    </source>
</evidence>
<dbReference type="RefSeq" id="WP_099384226.1">
    <property type="nucleotide sequence ID" value="NZ_PEBD01000010.1"/>
</dbReference>
<organism evidence="11 12">
    <name type="scientific">Williamsia marianensis</name>
    <dbReference type="NCBI Taxonomy" id="85044"/>
    <lineage>
        <taxon>Bacteria</taxon>
        <taxon>Bacillati</taxon>
        <taxon>Actinomycetota</taxon>
        <taxon>Actinomycetes</taxon>
        <taxon>Mycobacteriales</taxon>
        <taxon>Nocardiaceae</taxon>
        <taxon>Williamsia</taxon>
    </lineage>
</organism>
<keyword evidence="6 9" id="KW-0255">Endonuclease</keyword>
<feature type="binding site" evidence="9">
    <location>
        <position position="128"/>
    </location>
    <ligand>
        <name>Zn(2+)</name>
        <dbReference type="ChEBI" id="CHEBI:29105"/>
        <note>catalytic</note>
    </ligand>
</feature>
<name>A0A2G3PKQ1_WILMA</name>
<dbReference type="GO" id="GO:0006364">
    <property type="term" value="P:rRNA processing"/>
    <property type="evidence" value="ECO:0007669"/>
    <property type="project" value="UniProtKB-UniRule"/>
</dbReference>
<dbReference type="GO" id="GO:0004521">
    <property type="term" value="F:RNA endonuclease activity"/>
    <property type="evidence" value="ECO:0007669"/>
    <property type="project" value="UniProtKB-UniRule"/>
</dbReference>
<sequence>MSIEVSNESGVDVPEEMLIDVATFALGRMDVHPAAELSMVLVDSETMAELHMRWMDLPGPTDVMSFPMDELSPGGRPDTAGPGPSMLGDIVLCPEFAAEQAATARHSADHELSILTVHGVLHLLGFDHAEPEEEKAMFGLQGQIIEDWYDDRRARARAARMAQRDTKLLHSTGFDDDSPTSEGS</sequence>
<dbReference type="Pfam" id="PF02130">
    <property type="entry name" value="YbeY"/>
    <property type="match status" value="1"/>
</dbReference>
<evidence type="ECO:0000256" key="9">
    <source>
        <dbReference type="HAMAP-Rule" id="MF_00009"/>
    </source>
</evidence>
<accession>A0A2G3PKQ1</accession>
<evidence type="ECO:0000256" key="7">
    <source>
        <dbReference type="ARBA" id="ARBA00022801"/>
    </source>
</evidence>
<dbReference type="GO" id="GO:0005737">
    <property type="term" value="C:cytoplasm"/>
    <property type="evidence" value="ECO:0007669"/>
    <property type="project" value="UniProtKB-SubCell"/>
</dbReference>
<keyword evidence="5 9" id="KW-0479">Metal-binding</keyword>
<dbReference type="AlphaFoldDB" id="A0A2G3PKQ1"/>
<dbReference type="InterPro" id="IPR020549">
    <property type="entry name" value="YbeY_CS"/>
</dbReference>